<dbReference type="Gene3D" id="1.10.12.10">
    <property type="entry name" value="Lyase 2-enoyl-coa Hydratase, Chain A, domain 2"/>
    <property type="match status" value="1"/>
</dbReference>
<dbReference type="InterPro" id="IPR001753">
    <property type="entry name" value="Enoyl-CoA_hydra/iso"/>
</dbReference>
<sequence length="258" mass="26706">MTSSTAGLLTELDNGILRLTFNRPERMNAADFETMKSLIDAVTDAGDNPDVRTIVITGAGRAFCTGADLAAITTNPTDPQIVMDTANTVIRAITSTSVPVIAAVNGPAAGVGVSIALAADLTYAAESAYFLMSFVNIGLMSDGGASALIPAAIGRARAAEMLLLGERLSATDAAQFGLVSKTLPDDQFAAHIESVAKRTSAAPRRALQLTKAALNAATLDRIDSALELEKTGQAELLVGADFAEGATAMLQKRAPHFK</sequence>
<dbReference type="InterPro" id="IPR014748">
    <property type="entry name" value="Enoyl-CoA_hydra_C"/>
</dbReference>
<organism evidence="2">
    <name type="scientific">Nocardia globerula</name>
    <dbReference type="NCBI Taxonomy" id="1818"/>
    <lineage>
        <taxon>Bacteria</taxon>
        <taxon>Bacillati</taxon>
        <taxon>Actinomycetota</taxon>
        <taxon>Actinomycetes</taxon>
        <taxon>Mycobacteriales</taxon>
        <taxon>Nocardiaceae</taxon>
        <taxon>Nocardia</taxon>
    </lineage>
</organism>
<dbReference type="Gene3D" id="3.90.226.10">
    <property type="entry name" value="2-enoyl-CoA Hydratase, Chain A, domain 1"/>
    <property type="match status" value="1"/>
</dbReference>
<proteinExistence type="inferred from homology"/>
<accession>A0A652YV82</accession>
<name>A0A652YV82_NOCGL</name>
<dbReference type="PANTHER" id="PTHR43459">
    <property type="entry name" value="ENOYL-COA HYDRATASE"/>
    <property type="match status" value="1"/>
</dbReference>
<evidence type="ECO:0000313" key="2">
    <source>
        <dbReference type="EMBL" id="TYQ06980.1"/>
    </source>
</evidence>
<comment type="caution">
    <text evidence="2">The sequence shown here is derived from an EMBL/GenBank/DDBJ whole genome shotgun (WGS) entry which is preliminary data.</text>
</comment>
<dbReference type="CDD" id="cd06558">
    <property type="entry name" value="crotonase-like"/>
    <property type="match status" value="1"/>
</dbReference>
<dbReference type="AlphaFoldDB" id="A0A652YV82"/>
<evidence type="ECO:0000256" key="1">
    <source>
        <dbReference type="ARBA" id="ARBA00005254"/>
    </source>
</evidence>
<protein>
    <submittedName>
        <fullName evidence="2">Enoyl-CoA hydratase/carnithine racemase</fullName>
    </submittedName>
</protein>
<reference evidence="2" key="1">
    <citation type="submission" date="2019-07" db="EMBL/GenBank/DDBJ databases">
        <title>Genomic Encyclopedia of Type Strains, Phase IV (KMG-IV): sequencing the most valuable type-strain genomes for metagenomic binning, comparative biology and taxonomic classification.</title>
        <authorList>
            <person name="Goeker M."/>
        </authorList>
    </citation>
    <scope>NUCLEOTIDE SEQUENCE</scope>
    <source>
        <strain evidence="2">DSM 44596</strain>
    </source>
</reference>
<dbReference type="EMBL" id="VNIQ01000002">
    <property type="protein sequence ID" value="TYQ06980.1"/>
    <property type="molecule type" value="Genomic_DNA"/>
</dbReference>
<dbReference type="PANTHER" id="PTHR43459:SF1">
    <property type="entry name" value="EG:BACN32G11.4 PROTEIN"/>
    <property type="match status" value="1"/>
</dbReference>
<comment type="similarity">
    <text evidence="1">Belongs to the enoyl-CoA hydratase/isomerase family.</text>
</comment>
<dbReference type="InterPro" id="IPR029045">
    <property type="entry name" value="ClpP/crotonase-like_dom_sf"/>
</dbReference>
<dbReference type="GO" id="GO:0003824">
    <property type="term" value="F:catalytic activity"/>
    <property type="evidence" value="ECO:0007669"/>
    <property type="project" value="UniProtKB-ARBA"/>
</dbReference>
<dbReference type="SUPFAM" id="SSF52096">
    <property type="entry name" value="ClpP/crotonase"/>
    <property type="match status" value="1"/>
</dbReference>
<dbReference type="Pfam" id="PF00378">
    <property type="entry name" value="ECH_1"/>
    <property type="match status" value="1"/>
</dbReference>
<gene>
    <name evidence="2" type="ORF">FNL38_1021124</name>
</gene>